<reference evidence="1 2" key="1">
    <citation type="journal article" date="2010" name="J. Bacteriol.">
        <title>Complete Genome Sequence of Cronobacter turicensis LMG 23827, a foodborne pathogen causing deaths in neonates.</title>
        <authorList>
            <person name="Stephan R."/>
            <person name="Lehner A."/>
            <person name="Tischler P."/>
            <person name="Rattei T."/>
        </authorList>
    </citation>
    <scope>NUCLEOTIDE SEQUENCE [LARGE SCALE GENOMIC DNA]</scope>
    <source>
        <strain evidence="2">DSM 18703 / CCUG 55852 / LMG 23827 / z3032</strain>
        <plasmid evidence="1 2">pCTU3</plasmid>
    </source>
</reference>
<keyword evidence="1" id="KW-0614">Plasmid</keyword>
<reference evidence="2" key="2">
    <citation type="journal article" date="2011" name="J. Bacteriol.">
        <title>Complete genome sequence of Cronobacter turicensis LMG 23827, a food-borne pathogen causing deaths in neonates.</title>
        <authorList>
            <person name="Stephan R."/>
            <person name="Lehner A."/>
            <person name="Tischler P."/>
            <person name="Rattei T."/>
        </authorList>
    </citation>
    <scope>NUCLEOTIDE SEQUENCE [LARGE SCALE GENOMIC DNA]</scope>
    <source>
        <strain evidence="2">DSM 18703 / CCUG 55852 / LMG 23827 / z3032</strain>
    </source>
</reference>
<keyword evidence="2" id="KW-1185">Reference proteome</keyword>
<sequence>MRSDDVVFTYETVTNETERLITEYAASVRELPEKKEACYAAACGTLELWLSLTKHQNNPDAARLLHLTSEILKLR</sequence>
<dbReference type="Proteomes" id="UP000002069">
    <property type="component" value="Plasmid pCTU3"/>
</dbReference>
<name>C9Y5T3_CROTZ</name>
<protein>
    <submittedName>
        <fullName evidence="1">Uncharacterized protein</fullName>
    </submittedName>
</protein>
<gene>
    <name evidence="1" type="ordered locus">Ctu_3p00230</name>
</gene>
<organism evidence="1 2">
    <name type="scientific">Cronobacter turicensis (strain DSM 18703 / CCUG 55852 / LMG 23827 / z3032)</name>
    <dbReference type="NCBI Taxonomy" id="693216"/>
    <lineage>
        <taxon>Bacteria</taxon>
        <taxon>Pseudomonadati</taxon>
        <taxon>Pseudomonadota</taxon>
        <taxon>Gammaproteobacteria</taxon>
        <taxon>Enterobacterales</taxon>
        <taxon>Enterobacteriaceae</taxon>
        <taxon>Cronobacter</taxon>
    </lineage>
</organism>
<dbReference type="EMBL" id="FN543096">
    <property type="protein sequence ID" value="CBA34728.1"/>
    <property type="molecule type" value="Genomic_DNA"/>
</dbReference>
<evidence type="ECO:0000313" key="2">
    <source>
        <dbReference type="Proteomes" id="UP000002069"/>
    </source>
</evidence>
<dbReference type="AlphaFoldDB" id="C9Y5T3"/>
<evidence type="ECO:0000313" key="1">
    <source>
        <dbReference type="EMBL" id="CBA34728.1"/>
    </source>
</evidence>
<geneLocation type="plasmid" evidence="1 2">
    <name>pCTU3</name>
</geneLocation>
<dbReference type="HOGENOM" id="CLU_2669059_0_0_6"/>
<accession>C9Y5T3</accession>
<proteinExistence type="predicted"/>
<dbReference type="KEGG" id="ctu:Ctu_3p00230"/>